<dbReference type="WBParaSite" id="ALUE_0000610101-mRNA-1">
    <property type="protein sequence ID" value="ALUE_0000610101-mRNA-1"/>
    <property type="gene ID" value="ALUE_0000610101"/>
</dbReference>
<sequence>MMFGQLVIGAPGAGKSTYCSGMVQLLAALHRPTVCVNLDPANEFLPYKCDVDIRELVTVDEVMERLKLGPNGALQYCMRTLNKNMEWLRQKLASFNGYLLIDLPGQLELYNSDDCIANIIRVMEKWGHRVVIMHLSDSMYCSDAGKFISVVLSALSVTVNLEAAQVNVLSKMDLISHDLPFNEEFFKELPDLSRLAELLDENAMLSRYKAMNQSMCSLINDFDLVSFIGVDVNCKESMLKVLNAADMANGFALVEQADLRNIVFTQSDSY</sequence>
<keyword evidence="9" id="KW-1185">Reference proteome</keyword>
<evidence type="ECO:0000256" key="7">
    <source>
        <dbReference type="ARBA" id="ARBA00046611"/>
    </source>
</evidence>
<evidence type="ECO:0000313" key="9">
    <source>
        <dbReference type="Proteomes" id="UP000036681"/>
    </source>
</evidence>
<dbReference type="PANTHER" id="PTHR21231">
    <property type="entry name" value="XPA-BINDING PROTEIN 1-RELATED"/>
    <property type="match status" value="1"/>
</dbReference>
<comment type="function">
    <text evidence="1 8">Small GTPase required for proper localization of RNA polymerase II and III (RNAPII and RNAPIII). May act at an RNAP assembly step prior to nuclear import.</text>
</comment>
<dbReference type="InterPro" id="IPR030231">
    <property type="entry name" value="Gpn2"/>
</dbReference>
<evidence type="ECO:0000256" key="4">
    <source>
        <dbReference type="ARBA" id="ARBA00022741"/>
    </source>
</evidence>
<dbReference type="GO" id="GO:0005525">
    <property type="term" value="F:GTP binding"/>
    <property type="evidence" value="ECO:0007669"/>
    <property type="project" value="UniProtKB-KW"/>
</dbReference>
<evidence type="ECO:0000256" key="6">
    <source>
        <dbReference type="ARBA" id="ARBA00023134"/>
    </source>
</evidence>
<reference evidence="10" key="1">
    <citation type="submission" date="2023-03" db="UniProtKB">
        <authorList>
            <consortium name="WormBaseParasite"/>
        </authorList>
    </citation>
    <scope>IDENTIFICATION</scope>
</reference>
<dbReference type="AlphaFoldDB" id="A0A9J2P8T9"/>
<keyword evidence="5 8" id="KW-0378">Hydrolase</keyword>
<evidence type="ECO:0000256" key="3">
    <source>
        <dbReference type="ARBA" id="ARBA00014588"/>
    </source>
</evidence>
<dbReference type="Proteomes" id="UP000036681">
    <property type="component" value="Unplaced"/>
</dbReference>
<dbReference type="FunFam" id="3.40.50.300:FF:000338">
    <property type="entry name" value="GPN-loop GTPase 2"/>
    <property type="match status" value="1"/>
</dbReference>
<proteinExistence type="inferred from homology"/>
<comment type="similarity">
    <text evidence="2 8">Belongs to the GPN-loop GTPase family.</text>
</comment>
<dbReference type="SUPFAM" id="SSF52540">
    <property type="entry name" value="P-loop containing nucleoside triphosphate hydrolases"/>
    <property type="match status" value="1"/>
</dbReference>
<evidence type="ECO:0000256" key="2">
    <source>
        <dbReference type="ARBA" id="ARBA00005290"/>
    </source>
</evidence>
<evidence type="ECO:0000256" key="5">
    <source>
        <dbReference type="ARBA" id="ARBA00022801"/>
    </source>
</evidence>
<dbReference type="InterPro" id="IPR004130">
    <property type="entry name" value="Gpn"/>
</dbReference>
<organism evidence="9 10">
    <name type="scientific">Ascaris lumbricoides</name>
    <name type="common">Giant roundworm</name>
    <dbReference type="NCBI Taxonomy" id="6252"/>
    <lineage>
        <taxon>Eukaryota</taxon>
        <taxon>Metazoa</taxon>
        <taxon>Ecdysozoa</taxon>
        <taxon>Nematoda</taxon>
        <taxon>Chromadorea</taxon>
        <taxon>Rhabditida</taxon>
        <taxon>Spirurina</taxon>
        <taxon>Ascaridomorpha</taxon>
        <taxon>Ascaridoidea</taxon>
        <taxon>Ascarididae</taxon>
        <taxon>Ascaris</taxon>
    </lineage>
</organism>
<dbReference type="GO" id="GO:0003924">
    <property type="term" value="F:GTPase activity"/>
    <property type="evidence" value="ECO:0007669"/>
    <property type="project" value="TreeGrafter"/>
</dbReference>
<accession>A0A9J2P8T9</accession>
<comment type="subunit">
    <text evidence="7">Heterodimers with GPN1 or GPN3. Binds to RNA polymerase II (RNAPII).</text>
</comment>
<dbReference type="InterPro" id="IPR027417">
    <property type="entry name" value="P-loop_NTPase"/>
</dbReference>
<dbReference type="Gene3D" id="3.40.50.300">
    <property type="entry name" value="P-loop containing nucleotide triphosphate hydrolases"/>
    <property type="match status" value="1"/>
</dbReference>
<protein>
    <recommendedName>
        <fullName evidence="3 8">GPN-loop GTPase 2</fullName>
    </recommendedName>
</protein>
<dbReference type="CDD" id="cd17871">
    <property type="entry name" value="GPN2"/>
    <property type="match status" value="1"/>
</dbReference>
<keyword evidence="6 8" id="KW-0342">GTP-binding</keyword>
<dbReference type="GO" id="GO:0005737">
    <property type="term" value="C:cytoplasm"/>
    <property type="evidence" value="ECO:0007669"/>
    <property type="project" value="TreeGrafter"/>
</dbReference>
<dbReference type="Pfam" id="PF03029">
    <property type="entry name" value="ATP_bind_1"/>
    <property type="match status" value="1"/>
</dbReference>
<evidence type="ECO:0000256" key="8">
    <source>
        <dbReference type="RuleBase" id="RU365059"/>
    </source>
</evidence>
<evidence type="ECO:0000256" key="1">
    <source>
        <dbReference type="ARBA" id="ARBA00003181"/>
    </source>
</evidence>
<dbReference type="PANTHER" id="PTHR21231:SF3">
    <property type="entry name" value="GPN-LOOP GTPASE 2"/>
    <property type="match status" value="1"/>
</dbReference>
<name>A0A9J2P8T9_ASCLU</name>
<keyword evidence="4 8" id="KW-0547">Nucleotide-binding</keyword>
<evidence type="ECO:0000313" key="10">
    <source>
        <dbReference type="WBParaSite" id="ALUE_0000610101-mRNA-1"/>
    </source>
</evidence>